<evidence type="ECO:0000313" key="6">
    <source>
        <dbReference type="EMBL" id="MFM9609057.1"/>
    </source>
</evidence>
<keyword evidence="2" id="KW-0238">DNA-binding</keyword>
<organism evidence="6 7">
    <name type="scientific">Streptomyces niveiscabiei</name>
    <dbReference type="NCBI Taxonomy" id="164115"/>
    <lineage>
        <taxon>Bacteria</taxon>
        <taxon>Bacillati</taxon>
        <taxon>Actinomycetota</taxon>
        <taxon>Actinomycetes</taxon>
        <taxon>Kitasatosporales</taxon>
        <taxon>Streptomycetaceae</taxon>
        <taxon>Streptomyces</taxon>
    </lineage>
</organism>
<reference evidence="6 7" key="1">
    <citation type="submission" date="2024-12" db="EMBL/GenBank/DDBJ databases">
        <title>Forecasting of Potato common scab and diversities of Pathogenic streptomyces spp. in china.</title>
        <authorList>
            <person name="Handique U."/>
            <person name="Wu J."/>
        </authorList>
    </citation>
    <scope>NUCLEOTIDE SEQUENCE [LARGE SCALE GENOMIC DNA]</scope>
    <source>
        <strain evidence="6 7">ZRIMU1530</strain>
    </source>
</reference>
<evidence type="ECO:0000256" key="4">
    <source>
        <dbReference type="SAM" id="MobiDB-lite"/>
    </source>
</evidence>
<dbReference type="PANTHER" id="PTHR46796">
    <property type="entry name" value="HTH-TYPE TRANSCRIPTIONAL ACTIVATOR RHAS-RELATED"/>
    <property type="match status" value="1"/>
</dbReference>
<comment type="caution">
    <text evidence="6">The sequence shown here is derived from an EMBL/GenBank/DDBJ whole genome shotgun (WGS) entry which is preliminary data.</text>
</comment>
<accession>A0ABW9HQU4</accession>
<dbReference type="PANTHER" id="PTHR46796:SF13">
    <property type="entry name" value="HTH-TYPE TRANSCRIPTIONAL ACTIVATOR RHAS"/>
    <property type="match status" value="1"/>
</dbReference>
<keyword evidence="1" id="KW-0805">Transcription regulation</keyword>
<dbReference type="PROSITE" id="PS00041">
    <property type="entry name" value="HTH_ARAC_FAMILY_1"/>
    <property type="match status" value="1"/>
</dbReference>
<dbReference type="Gene3D" id="1.10.10.60">
    <property type="entry name" value="Homeodomain-like"/>
    <property type="match status" value="2"/>
</dbReference>
<evidence type="ECO:0000259" key="5">
    <source>
        <dbReference type="PROSITE" id="PS01124"/>
    </source>
</evidence>
<dbReference type="InterPro" id="IPR018060">
    <property type="entry name" value="HTH_AraC"/>
</dbReference>
<dbReference type="Pfam" id="PF12852">
    <property type="entry name" value="Cupin_6"/>
    <property type="match status" value="1"/>
</dbReference>
<dbReference type="InterPro" id="IPR050204">
    <property type="entry name" value="AraC_XylS_family_regulators"/>
</dbReference>
<proteinExistence type="predicted"/>
<dbReference type="PROSITE" id="PS01124">
    <property type="entry name" value="HTH_ARAC_FAMILY_2"/>
    <property type="match status" value="1"/>
</dbReference>
<evidence type="ECO:0000313" key="7">
    <source>
        <dbReference type="Proteomes" id="UP001631957"/>
    </source>
</evidence>
<evidence type="ECO:0000256" key="1">
    <source>
        <dbReference type="ARBA" id="ARBA00023015"/>
    </source>
</evidence>
<dbReference type="PRINTS" id="PR00032">
    <property type="entry name" value="HTHARAC"/>
</dbReference>
<dbReference type="InterPro" id="IPR020449">
    <property type="entry name" value="Tscrpt_reg_AraC-type_HTH"/>
</dbReference>
<dbReference type="Proteomes" id="UP001631957">
    <property type="component" value="Unassembled WGS sequence"/>
</dbReference>
<dbReference type="Pfam" id="PF12833">
    <property type="entry name" value="HTH_18"/>
    <property type="match status" value="1"/>
</dbReference>
<keyword evidence="7" id="KW-1185">Reference proteome</keyword>
<keyword evidence="3" id="KW-0804">Transcription</keyword>
<protein>
    <submittedName>
        <fullName evidence="6">AraC family transcriptional regulator</fullName>
    </submittedName>
</protein>
<evidence type="ECO:0000256" key="3">
    <source>
        <dbReference type="ARBA" id="ARBA00023163"/>
    </source>
</evidence>
<sequence>MDPFDDLLQGVRADGAGLRRTDLTPPWSVPLGGDNSLTLCAVLSGTGSLDPGEGVRAGDTVVVRGPGAVRLLSEAEPAVLLTGVYDAPGAVGRRLAGVLPEVMVVPGDEGCAPLLDFLAGSGDSGRPVVQDRLLDWLLVCALRGWFDRPGNLPPGWFGALGDEVVGPVLRVMHAAPERAWTLVGLAAEAGVSRTTLADRFTRLVGTPPLTYLTSWRMSLAADLLTGSRETVGAVARRVGYADAFGFSAAFKRAYGVSPSVYRRSAGAREGAAGAKGGAGAAEGAGPGRDAGAG</sequence>
<feature type="domain" description="HTH araC/xylS-type" evidence="5">
    <location>
        <begin position="166"/>
        <end position="264"/>
    </location>
</feature>
<gene>
    <name evidence="6" type="ORF">ACKI18_10050</name>
</gene>
<feature type="region of interest" description="Disordered" evidence="4">
    <location>
        <begin position="270"/>
        <end position="293"/>
    </location>
</feature>
<dbReference type="InterPro" id="IPR009057">
    <property type="entry name" value="Homeodomain-like_sf"/>
</dbReference>
<dbReference type="InterPro" id="IPR018062">
    <property type="entry name" value="HTH_AraC-typ_CS"/>
</dbReference>
<evidence type="ECO:0000256" key="2">
    <source>
        <dbReference type="ARBA" id="ARBA00023125"/>
    </source>
</evidence>
<name>A0ABW9HQU4_9ACTN</name>
<dbReference type="InterPro" id="IPR032783">
    <property type="entry name" value="AraC_lig"/>
</dbReference>
<dbReference type="SUPFAM" id="SSF46689">
    <property type="entry name" value="Homeodomain-like"/>
    <property type="match status" value="2"/>
</dbReference>
<dbReference type="SMART" id="SM00342">
    <property type="entry name" value="HTH_ARAC"/>
    <property type="match status" value="1"/>
</dbReference>
<dbReference type="EMBL" id="JBJVNI010000005">
    <property type="protein sequence ID" value="MFM9609057.1"/>
    <property type="molecule type" value="Genomic_DNA"/>
</dbReference>
<dbReference type="RefSeq" id="WP_409120989.1">
    <property type="nucleotide sequence ID" value="NZ_JBJVNI010000005.1"/>
</dbReference>
<feature type="compositionally biased region" description="Gly residues" evidence="4">
    <location>
        <begin position="273"/>
        <end position="293"/>
    </location>
</feature>